<evidence type="ECO:0000313" key="3">
    <source>
        <dbReference type="Proteomes" id="UP000094043"/>
    </source>
</evidence>
<dbReference type="Pfam" id="PF13673">
    <property type="entry name" value="Acetyltransf_10"/>
    <property type="match status" value="1"/>
</dbReference>
<proteinExistence type="predicted"/>
<dbReference type="InterPro" id="IPR000182">
    <property type="entry name" value="GNAT_dom"/>
</dbReference>
<feature type="domain" description="N-acetyltransferase" evidence="1">
    <location>
        <begin position="8"/>
        <end position="174"/>
    </location>
</feature>
<dbReference type="KEGG" id="cdep:91085944"/>
<dbReference type="CDD" id="cd04301">
    <property type="entry name" value="NAT_SF"/>
    <property type="match status" value="1"/>
</dbReference>
<sequence>MSTFRPTYTFKEATSQEDVEKCHQIRIQVFVHEQGFPLEDEKDEYDAEAKHFLLTTSDLNVENLAGTDTKAEAEKPKCHDVPIGVIRYVPSKQKLTRLAILPAYRNLGLSRVLVQGLEEYVKNSLQSKGVNWFDIRCHSQLQAIPIYEKLGYIKEGAEFDEEGAPHQLMIHRIKINYFLGTHNEKNRN</sequence>
<dbReference type="InterPro" id="IPR016181">
    <property type="entry name" value="Acyl_CoA_acyltransferase"/>
</dbReference>
<dbReference type="SUPFAM" id="SSF55729">
    <property type="entry name" value="Acyl-CoA N-acyltransferases (Nat)"/>
    <property type="match status" value="1"/>
</dbReference>
<evidence type="ECO:0000313" key="2">
    <source>
        <dbReference type="EMBL" id="WVN86564.1"/>
    </source>
</evidence>
<dbReference type="PROSITE" id="PS51186">
    <property type="entry name" value="GNAT"/>
    <property type="match status" value="1"/>
</dbReference>
<dbReference type="EMBL" id="CP143785">
    <property type="protein sequence ID" value="WVN86564.1"/>
    <property type="molecule type" value="Genomic_DNA"/>
</dbReference>
<accession>A0AAJ8JQH6</accession>
<protein>
    <recommendedName>
        <fullName evidence="1">N-acetyltransferase domain-containing protein</fullName>
    </recommendedName>
</protein>
<dbReference type="Proteomes" id="UP000094043">
    <property type="component" value="Chromosome 2"/>
</dbReference>
<dbReference type="RefSeq" id="XP_066067264.1">
    <property type="nucleotide sequence ID" value="XM_066211167.1"/>
</dbReference>
<dbReference type="AlphaFoldDB" id="A0AAJ8JQH6"/>
<evidence type="ECO:0000259" key="1">
    <source>
        <dbReference type="PROSITE" id="PS51186"/>
    </source>
</evidence>
<dbReference type="GeneID" id="91085944"/>
<reference evidence="2" key="1">
    <citation type="submission" date="2016-06" db="EMBL/GenBank/DDBJ databases">
        <authorList>
            <person name="Cuomo C."/>
            <person name="Litvintseva A."/>
            <person name="Heitman J."/>
            <person name="Chen Y."/>
            <person name="Sun S."/>
            <person name="Springer D."/>
            <person name="Dromer F."/>
            <person name="Young S."/>
            <person name="Zeng Q."/>
            <person name="Chapman S."/>
            <person name="Gujja S."/>
            <person name="Saif S."/>
            <person name="Birren B."/>
        </authorList>
    </citation>
    <scope>NUCLEOTIDE SEQUENCE</scope>
    <source>
        <strain evidence="2">CBS 7841</strain>
    </source>
</reference>
<reference evidence="2" key="3">
    <citation type="submission" date="2024-01" db="EMBL/GenBank/DDBJ databases">
        <authorList>
            <person name="Coelho M.A."/>
            <person name="David-Palma M."/>
            <person name="Shea T."/>
            <person name="Sun S."/>
            <person name="Cuomo C.A."/>
            <person name="Heitman J."/>
        </authorList>
    </citation>
    <scope>NUCLEOTIDE SEQUENCE</scope>
    <source>
        <strain evidence="2">CBS 7841</strain>
    </source>
</reference>
<dbReference type="GO" id="GO:0016747">
    <property type="term" value="F:acyltransferase activity, transferring groups other than amino-acyl groups"/>
    <property type="evidence" value="ECO:0007669"/>
    <property type="project" value="InterPro"/>
</dbReference>
<name>A0AAJ8JQH6_9TREE</name>
<dbReference type="Gene3D" id="3.40.630.30">
    <property type="match status" value="1"/>
</dbReference>
<gene>
    <name evidence="2" type="ORF">L203_101731</name>
</gene>
<reference evidence="2" key="2">
    <citation type="journal article" date="2022" name="Elife">
        <title>Obligate sexual reproduction of a homothallic fungus closely related to the Cryptococcus pathogenic species complex.</title>
        <authorList>
            <person name="Passer A.R."/>
            <person name="Clancey S.A."/>
            <person name="Shea T."/>
            <person name="David-Palma M."/>
            <person name="Averette A.F."/>
            <person name="Boekhout T."/>
            <person name="Porcel B.M."/>
            <person name="Nowrousian M."/>
            <person name="Cuomo C.A."/>
            <person name="Sun S."/>
            <person name="Heitman J."/>
            <person name="Coelho M.A."/>
        </authorList>
    </citation>
    <scope>NUCLEOTIDE SEQUENCE</scope>
    <source>
        <strain evidence="2">CBS 7841</strain>
    </source>
</reference>
<keyword evidence="3" id="KW-1185">Reference proteome</keyword>
<organism evidence="2 3">
    <name type="scientific">Cryptococcus depauperatus CBS 7841</name>
    <dbReference type="NCBI Taxonomy" id="1295531"/>
    <lineage>
        <taxon>Eukaryota</taxon>
        <taxon>Fungi</taxon>
        <taxon>Dikarya</taxon>
        <taxon>Basidiomycota</taxon>
        <taxon>Agaricomycotina</taxon>
        <taxon>Tremellomycetes</taxon>
        <taxon>Tremellales</taxon>
        <taxon>Cryptococcaceae</taxon>
        <taxon>Cryptococcus</taxon>
    </lineage>
</organism>